<dbReference type="InterPro" id="IPR053926">
    <property type="entry name" value="RecX_HTH_1st"/>
</dbReference>
<sequence>MRITDIKQQKRNNNFYSVYIDGEYSFSVEKIDIINYNLHVGKVLDVEKYHEIIHNVCFKKCLNKAYRLLTYKARTKDQMFKKLSKAGYDDHVIKKVINKLEDLGYIDDKEFVKSYIDSRLNNKPMGKIRIKYELLSKGIKEETIDSILNSHNLSEYENAIKLIKKKIKGNYDIMEKKDELKIKRFLQRRGFNYEVINKAVKRVKDEERCKN</sequence>
<dbReference type="Gene3D" id="1.10.10.10">
    <property type="entry name" value="Winged helix-like DNA-binding domain superfamily/Winged helix DNA-binding domain"/>
    <property type="match status" value="3"/>
</dbReference>
<evidence type="ECO:0000259" key="8">
    <source>
        <dbReference type="Pfam" id="PF21982"/>
    </source>
</evidence>
<evidence type="ECO:0000256" key="3">
    <source>
        <dbReference type="ARBA" id="ARBA00018111"/>
    </source>
</evidence>
<evidence type="ECO:0000259" key="6">
    <source>
        <dbReference type="Pfam" id="PF02631"/>
    </source>
</evidence>
<keyword evidence="10" id="KW-1185">Reference proteome</keyword>
<dbReference type="HAMAP" id="MF_01114">
    <property type="entry name" value="RecX"/>
    <property type="match status" value="1"/>
</dbReference>
<comment type="caution">
    <text evidence="9">The sequence shown here is derived from an EMBL/GenBank/DDBJ whole genome shotgun (WGS) entry which is preliminary data.</text>
</comment>
<dbReference type="AlphaFoldDB" id="A0A419TAI6"/>
<feature type="domain" description="RecX second three-helical" evidence="6">
    <location>
        <begin position="107"/>
        <end position="146"/>
    </location>
</feature>
<evidence type="ECO:0000256" key="4">
    <source>
        <dbReference type="ARBA" id="ARBA00022490"/>
    </source>
</evidence>
<comment type="subcellular location">
    <subcellularLocation>
        <location evidence="1 5">Cytoplasm</location>
    </subcellularLocation>
</comment>
<dbReference type="InterPro" id="IPR036388">
    <property type="entry name" value="WH-like_DNA-bd_sf"/>
</dbReference>
<dbReference type="PANTHER" id="PTHR33602">
    <property type="entry name" value="REGULATORY PROTEIN RECX FAMILY PROTEIN"/>
    <property type="match status" value="1"/>
</dbReference>
<dbReference type="InterPro" id="IPR053925">
    <property type="entry name" value="RecX_HTH_3rd"/>
</dbReference>
<name>A0A419TAI6_9FIRM</name>
<dbReference type="OrthoDB" id="5421057at2"/>
<dbReference type="InterPro" id="IPR003783">
    <property type="entry name" value="Regulatory_RecX"/>
</dbReference>
<dbReference type="PANTHER" id="PTHR33602:SF1">
    <property type="entry name" value="REGULATORY PROTEIN RECX FAMILY PROTEIN"/>
    <property type="match status" value="1"/>
</dbReference>
<evidence type="ECO:0000256" key="1">
    <source>
        <dbReference type="ARBA" id="ARBA00004496"/>
    </source>
</evidence>
<feature type="domain" description="RecX first three-helical" evidence="8">
    <location>
        <begin position="61"/>
        <end position="100"/>
    </location>
</feature>
<dbReference type="Proteomes" id="UP000284177">
    <property type="component" value="Unassembled WGS sequence"/>
</dbReference>
<gene>
    <name evidence="5" type="primary">recX</name>
    <name evidence="9" type="ORF">BET03_01305</name>
</gene>
<evidence type="ECO:0000313" key="10">
    <source>
        <dbReference type="Proteomes" id="UP000284177"/>
    </source>
</evidence>
<dbReference type="GO" id="GO:0005737">
    <property type="term" value="C:cytoplasm"/>
    <property type="evidence" value="ECO:0007669"/>
    <property type="project" value="UniProtKB-SubCell"/>
</dbReference>
<organism evidence="9 10">
    <name type="scientific">Thermohalobacter berrensis</name>
    <dbReference type="NCBI Taxonomy" id="99594"/>
    <lineage>
        <taxon>Bacteria</taxon>
        <taxon>Bacillati</taxon>
        <taxon>Bacillota</taxon>
        <taxon>Tissierellia</taxon>
        <taxon>Tissierellales</taxon>
        <taxon>Thermohalobacteraceae</taxon>
        <taxon>Thermohalobacter</taxon>
    </lineage>
</organism>
<dbReference type="GO" id="GO:0006282">
    <property type="term" value="P:regulation of DNA repair"/>
    <property type="evidence" value="ECO:0007669"/>
    <property type="project" value="UniProtKB-UniRule"/>
</dbReference>
<dbReference type="Pfam" id="PF02631">
    <property type="entry name" value="RecX_HTH2"/>
    <property type="match status" value="1"/>
</dbReference>
<proteinExistence type="inferred from homology"/>
<comment type="function">
    <text evidence="5">Modulates RecA activity.</text>
</comment>
<protein>
    <recommendedName>
        <fullName evidence="3 5">Regulatory protein RecX</fullName>
    </recommendedName>
</protein>
<dbReference type="Pfam" id="PF21982">
    <property type="entry name" value="RecX_HTH1"/>
    <property type="match status" value="1"/>
</dbReference>
<evidence type="ECO:0000256" key="2">
    <source>
        <dbReference type="ARBA" id="ARBA00009695"/>
    </source>
</evidence>
<comment type="similarity">
    <text evidence="2 5">Belongs to the RecX family.</text>
</comment>
<evidence type="ECO:0000256" key="5">
    <source>
        <dbReference type="HAMAP-Rule" id="MF_01114"/>
    </source>
</evidence>
<keyword evidence="4 5" id="KW-0963">Cytoplasm</keyword>
<dbReference type="RefSeq" id="WP_120166453.1">
    <property type="nucleotide sequence ID" value="NZ_MCIB01000001.1"/>
</dbReference>
<evidence type="ECO:0000259" key="7">
    <source>
        <dbReference type="Pfam" id="PF21981"/>
    </source>
</evidence>
<accession>A0A419TAI6</accession>
<dbReference type="EMBL" id="MCIB01000001">
    <property type="protein sequence ID" value="RKD34496.1"/>
    <property type="molecule type" value="Genomic_DNA"/>
</dbReference>
<evidence type="ECO:0000313" key="9">
    <source>
        <dbReference type="EMBL" id="RKD34496.1"/>
    </source>
</evidence>
<dbReference type="Pfam" id="PF21981">
    <property type="entry name" value="RecX_HTH3"/>
    <property type="match status" value="1"/>
</dbReference>
<dbReference type="InterPro" id="IPR053924">
    <property type="entry name" value="RecX_HTH_2nd"/>
</dbReference>
<feature type="domain" description="RecX third three-helical" evidence="7">
    <location>
        <begin position="155"/>
        <end position="200"/>
    </location>
</feature>
<reference evidence="9 10" key="1">
    <citation type="submission" date="2016-08" db="EMBL/GenBank/DDBJ databases">
        <title>Novel Firmicutes and Novel Genomes.</title>
        <authorList>
            <person name="Poppleton D.I."/>
            <person name="Gribaldo S."/>
        </authorList>
    </citation>
    <scope>NUCLEOTIDE SEQUENCE [LARGE SCALE GENOMIC DNA]</scope>
    <source>
        <strain evidence="9 10">CTT3</strain>
    </source>
</reference>